<proteinExistence type="predicted"/>
<feature type="compositionally biased region" description="Polar residues" evidence="1">
    <location>
        <begin position="51"/>
        <end position="65"/>
    </location>
</feature>
<evidence type="ECO:0000259" key="2">
    <source>
        <dbReference type="PROSITE" id="PS50943"/>
    </source>
</evidence>
<reference evidence="4" key="1">
    <citation type="journal article" date="2019" name="Int. J. Syst. Evol. Microbiol.">
        <title>The Global Catalogue of Microorganisms (GCM) 10K type strain sequencing project: providing services to taxonomists for standard genome sequencing and annotation.</title>
        <authorList>
            <consortium name="The Broad Institute Genomics Platform"/>
            <consortium name="The Broad Institute Genome Sequencing Center for Infectious Disease"/>
            <person name="Wu L."/>
            <person name="Ma J."/>
        </authorList>
    </citation>
    <scope>NUCLEOTIDE SEQUENCE [LARGE SCALE GENOMIC DNA]</scope>
    <source>
        <strain evidence="4">CGMCC 1.15399</strain>
    </source>
</reference>
<evidence type="ECO:0000256" key="1">
    <source>
        <dbReference type="SAM" id="MobiDB-lite"/>
    </source>
</evidence>
<protein>
    <submittedName>
        <fullName evidence="3">Helix-turn-helix domain-containing protein</fullName>
    </submittedName>
</protein>
<gene>
    <name evidence="3" type="ORF">ACFSJ0_30855</name>
</gene>
<feature type="region of interest" description="Disordered" evidence="1">
    <location>
        <begin position="51"/>
        <end position="71"/>
    </location>
</feature>
<sequence>MTNFPKWSDIRADIVADSGGEEAVAEARQHNQAYIDGYRLAERRKAQGLTQTDVAERMSVTSSLPAQRVKA</sequence>
<dbReference type="EMBL" id="JBHUCM010000027">
    <property type="protein sequence ID" value="MFD1541491.1"/>
    <property type="molecule type" value="Genomic_DNA"/>
</dbReference>
<dbReference type="InterPro" id="IPR001387">
    <property type="entry name" value="Cro/C1-type_HTH"/>
</dbReference>
<feature type="domain" description="HTH cro/C1-type" evidence="2">
    <location>
        <begin position="40"/>
        <end position="61"/>
    </location>
</feature>
<evidence type="ECO:0000313" key="4">
    <source>
        <dbReference type="Proteomes" id="UP001597097"/>
    </source>
</evidence>
<dbReference type="Proteomes" id="UP001597097">
    <property type="component" value="Unassembled WGS sequence"/>
</dbReference>
<dbReference type="CDD" id="cd00093">
    <property type="entry name" value="HTH_XRE"/>
    <property type="match status" value="1"/>
</dbReference>
<accession>A0ABW4GFM5</accession>
<name>A0ABW4GFM5_9ACTN</name>
<dbReference type="RefSeq" id="WP_219537554.1">
    <property type="nucleotide sequence ID" value="NZ_JAHKRM010000038.1"/>
</dbReference>
<dbReference type="PROSITE" id="PS50943">
    <property type="entry name" value="HTH_CROC1"/>
    <property type="match status" value="1"/>
</dbReference>
<organism evidence="3 4">
    <name type="scientific">Nonomuraea guangzhouensis</name>
    <dbReference type="NCBI Taxonomy" id="1291555"/>
    <lineage>
        <taxon>Bacteria</taxon>
        <taxon>Bacillati</taxon>
        <taxon>Actinomycetota</taxon>
        <taxon>Actinomycetes</taxon>
        <taxon>Streptosporangiales</taxon>
        <taxon>Streptosporangiaceae</taxon>
        <taxon>Nonomuraea</taxon>
    </lineage>
</organism>
<comment type="caution">
    <text evidence="3">The sequence shown here is derived from an EMBL/GenBank/DDBJ whole genome shotgun (WGS) entry which is preliminary data.</text>
</comment>
<keyword evidence="4" id="KW-1185">Reference proteome</keyword>
<evidence type="ECO:0000313" key="3">
    <source>
        <dbReference type="EMBL" id="MFD1541491.1"/>
    </source>
</evidence>